<organism evidence="3 4">
    <name type="scientific">Planctopirus hydrillae</name>
    <dbReference type="NCBI Taxonomy" id="1841610"/>
    <lineage>
        <taxon>Bacteria</taxon>
        <taxon>Pseudomonadati</taxon>
        <taxon>Planctomycetota</taxon>
        <taxon>Planctomycetia</taxon>
        <taxon>Planctomycetales</taxon>
        <taxon>Planctomycetaceae</taxon>
        <taxon>Planctopirus</taxon>
    </lineage>
</organism>
<feature type="region of interest" description="Disordered" evidence="1">
    <location>
        <begin position="35"/>
        <end position="62"/>
    </location>
</feature>
<evidence type="ECO:0000313" key="3">
    <source>
        <dbReference type="EMBL" id="ODA30546.1"/>
    </source>
</evidence>
<name>A0A1C3EBB8_9PLAN</name>
<accession>A0A1C3EBB8</accession>
<reference evidence="3 4" key="1">
    <citation type="submission" date="2016-05" db="EMBL/GenBank/DDBJ databases">
        <title>Genomic and physiological characterization of Planctopirus sp. isolated from fresh water lake.</title>
        <authorList>
            <person name="Subhash Y."/>
            <person name="Ramana C."/>
        </authorList>
    </citation>
    <scope>NUCLEOTIDE SEQUENCE [LARGE SCALE GENOMIC DNA]</scope>
    <source>
        <strain evidence="3 4">JC280</strain>
    </source>
</reference>
<sequence>MIHLGTAFRAFFGTLFNDQKAALVEEALEGKSAAASLPAPAARETSVPQATPPARSQAVEPSQNPAVTFLAMLQREARFVDFLQEDLSSFDDAQIGAVARDIHRDCRTVVKRVFALERVESREEGSRVTIDATQARLWKVTGKVEGGPPFTGAIVHSGWRATRCELPQYAGSVETALLIAPAELEV</sequence>
<proteinExistence type="predicted"/>
<dbReference type="Proteomes" id="UP000094828">
    <property type="component" value="Unassembled WGS sequence"/>
</dbReference>
<comment type="caution">
    <text evidence="3">The sequence shown here is derived from an EMBL/GenBank/DDBJ whole genome shotgun (WGS) entry which is preliminary data.</text>
</comment>
<dbReference type="Pfam" id="PF10816">
    <property type="entry name" value="DUF2760"/>
    <property type="match status" value="1"/>
</dbReference>
<protein>
    <recommendedName>
        <fullName evidence="2">DUF2760 domain-containing protein</fullName>
    </recommendedName>
</protein>
<evidence type="ECO:0000313" key="4">
    <source>
        <dbReference type="Proteomes" id="UP000094828"/>
    </source>
</evidence>
<dbReference type="STRING" id="1841610.A6X21_05825"/>
<gene>
    <name evidence="3" type="ORF">A6X21_05825</name>
</gene>
<evidence type="ECO:0000256" key="1">
    <source>
        <dbReference type="SAM" id="MobiDB-lite"/>
    </source>
</evidence>
<dbReference type="EMBL" id="LYDR01000108">
    <property type="protein sequence ID" value="ODA30546.1"/>
    <property type="molecule type" value="Genomic_DNA"/>
</dbReference>
<dbReference type="RefSeq" id="WP_068848357.1">
    <property type="nucleotide sequence ID" value="NZ_LYDR01000108.1"/>
</dbReference>
<evidence type="ECO:0000259" key="2">
    <source>
        <dbReference type="Pfam" id="PF10816"/>
    </source>
</evidence>
<dbReference type="AlphaFoldDB" id="A0A1C3EBB8"/>
<dbReference type="OrthoDB" id="21395at2"/>
<keyword evidence="4" id="KW-1185">Reference proteome</keyword>
<feature type="domain" description="DUF2760" evidence="2">
    <location>
        <begin position="63"/>
        <end position="185"/>
    </location>
</feature>
<dbReference type="InterPro" id="IPR021212">
    <property type="entry name" value="DUF2760"/>
</dbReference>